<evidence type="ECO:0000256" key="4">
    <source>
        <dbReference type="ARBA" id="ARBA00022448"/>
    </source>
</evidence>
<accession>A0AA35WU59</accession>
<evidence type="ECO:0000313" key="12">
    <source>
        <dbReference type="Proteomes" id="UP001174909"/>
    </source>
</evidence>
<keyword evidence="5 10" id="KW-0812">Transmembrane</keyword>
<dbReference type="GO" id="GO:0034497">
    <property type="term" value="P:protein localization to phagophore assembly site"/>
    <property type="evidence" value="ECO:0007669"/>
    <property type="project" value="TreeGrafter"/>
</dbReference>
<keyword evidence="4 10" id="KW-0813">Transport</keyword>
<reference evidence="11" key="1">
    <citation type="submission" date="2023-03" db="EMBL/GenBank/DDBJ databases">
        <authorList>
            <person name="Steffen K."/>
            <person name="Cardenas P."/>
        </authorList>
    </citation>
    <scope>NUCLEOTIDE SEQUENCE</scope>
</reference>
<evidence type="ECO:0000256" key="8">
    <source>
        <dbReference type="ARBA" id="ARBA00023055"/>
    </source>
</evidence>
<evidence type="ECO:0000256" key="1">
    <source>
        <dbReference type="ARBA" id="ARBA00004511"/>
    </source>
</evidence>
<dbReference type="Proteomes" id="UP001174909">
    <property type="component" value="Unassembled WGS sequence"/>
</dbReference>
<dbReference type="PANTHER" id="PTHR13038:SF10">
    <property type="entry name" value="AUTOPHAGY-RELATED PROTEIN 9"/>
    <property type="match status" value="1"/>
</dbReference>
<sequence length="181" mass="21763">MRQFGRVSVERVYRTTRNPGLWARITKHSQTSGDDSNSCSSCVSPVFIVTCLRFNDCFWTRSTYVKDTPPTRERHVWRLFEQTRLLHMSALLVFVLLVALSFWLHRVYLTARRFLQFWEIRNFYHHALGISTSQMRNVTWAEILVRLKQAQKDHKMNIRKQELTELDVYHRILRFQNYLVP</sequence>
<dbReference type="GO" id="GO:0006869">
    <property type="term" value="P:lipid transport"/>
    <property type="evidence" value="ECO:0007669"/>
    <property type="project" value="UniProtKB-KW"/>
</dbReference>
<evidence type="ECO:0000256" key="9">
    <source>
        <dbReference type="ARBA" id="ARBA00023136"/>
    </source>
</evidence>
<dbReference type="GO" id="GO:0034045">
    <property type="term" value="C:phagophore assembly site membrane"/>
    <property type="evidence" value="ECO:0007669"/>
    <property type="project" value="UniProtKB-SubCell"/>
</dbReference>
<comment type="caution">
    <text evidence="11">The sequence shown here is derived from an EMBL/GenBank/DDBJ whole genome shotgun (WGS) entry which is preliminary data.</text>
</comment>
<keyword evidence="7 10" id="KW-0072">Autophagy</keyword>
<dbReference type="GO" id="GO:0034727">
    <property type="term" value="P:piecemeal microautophagy of the nucleus"/>
    <property type="evidence" value="ECO:0007669"/>
    <property type="project" value="TreeGrafter"/>
</dbReference>
<comment type="caution">
    <text evidence="10">Lacks conserved residue(s) required for the propagation of feature annotation.</text>
</comment>
<dbReference type="GO" id="GO:0005776">
    <property type="term" value="C:autophagosome"/>
    <property type="evidence" value="ECO:0007669"/>
    <property type="project" value="TreeGrafter"/>
</dbReference>
<comment type="similarity">
    <text evidence="2 10">Belongs to the ATG9 family.</text>
</comment>
<keyword evidence="12" id="KW-1185">Reference proteome</keyword>
<name>A0AA35WU59_GEOBA</name>
<evidence type="ECO:0000256" key="2">
    <source>
        <dbReference type="ARBA" id="ARBA00006185"/>
    </source>
</evidence>
<proteinExistence type="inferred from homology"/>
<comment type="function">
    <text evidence="10">Phospholipid scramblase involved in autophagy. Cycles between the preautophagosomal structure/phagophore assembly site (PAS) and the cytoplasmic vesicle pool and supplies membrane for the growing autophagosome. Lipid scramblase activity plays a key role in preautophagosomal structure/phagophore assembly by distributing the phospholipids that arrive through ATG2 from the cytoplasmic to the luminal leaflet of the bilayer, thereby driving autophagosomal membrane expansion.</text>
</comment>
<dbReference type="Pfam" id="PF04109">
    <property type="entry name" value="ATG9"/>
    <property type="match status" value="1"/>
</dbReference>
<keyword evidence="8 10" id="KW-0445">Lipid transport</keyword>
<dbReference type="PANTHER" id="PTHR13038">
    <property type="entry name" value="APG9 AUTOPHAGY 9"/>
    <property type="match status" value="1"/>
</dbReference>
<evidence type="ECO:0000256" key="7">
    <source>
        <dbReference type="ARBA" id="ARBA00023006"/>
    </source>
</evidence>
<dbReference type="GO" id="GO:0061709">
    <property type="term" value="P:reticulophagy"/>
    <property type="evidence" value="ECO:0007669"/>
    <property type="project" value="TreeGrafter"/>
</dbReference>
<dbReference type="GO" id="GO:0000422">
    <property type="term" value="P:autophagy of mitochondrion"/>
    <property type="evidence" value="ECO:0007669"/>
    <property type="project" value="TreeGrafter"/>
</dbReference>
<evidence type="ECO:0000313" key="11">
    <source>
        <dbReference type="EMBL" id="CAI8026637.1"/>
    </source>
</evidence>
<protein>
    <recommendedName>
        <fullName evidence="3 10">Autophagy-related protein 9</fullName>
    </recommendedName>
</protein>
<dbReference type="InterPro" id="IPR007241">
    <property type="entry name" value="Autophagy-rel_prot_9"/>
</dbReference>
<gene>
    <name evidence="11" type="ORF">GBAR_LOCUS15288</name>
</gene>
<dbReference type="EMBL" id="CASHTH010002224">
    <property type="protein sequence ID" value="CAI8026637.1"/>
    <property type="molecule type" value="Genomic_DNA"/>
</dbReference>
<feature type="transmembrane region" description="Helical" evidence="10">
    <location>
        <begin position="85"/>
        <end position="104"/>
    </location>
</feature>
<organism evidence="11 12">
    <name type="scientific">Geodia barretti</name>
    <name type="common">Barrett's horny sponge</name>
    <dbReference type="NCBI Taxonomy" id="519541"/>
    <lineage>
        <taxon>Eukaryota</taxon>
        <taxon>Metazoa</taxon>
        <taxon>Porifera</taxon>
        <taxon>Demospongiae</taxon>
        <taxon>Heteroscleromorpha</taxon>
        <taxon>Tetractinellida</taxon>
        <taxon>Astrophorina</taxon>
        <taxon>Geodiidae</taxon>
        <taxon>Geodia</taxon>
    </lineage>
</organism>
<keyword evidence="6 10" id="KW-1133">Transmembrane helix</keyword>
<dbReference type="AlphaFoldDB" id="A0AA35WU59"/>
<evidence type="ECO:0000256" key="10">
    <source>
        <dbReference type="RuleBase" id="RU364027"/>
    </source>
</evidence>
<evidence type="ECO:0000256" key="3">
    <source>
        <dbReference type="ARBA" id="ARBA00018074"/>
    </source>
</evidence>
<comment type="subcellular location">
    <subcellularLocation>
        <location evidence="1 10">Preautophagosomal structure membrane</location>
        <topology evidence="1 10">Multi-pass membrane protein</topology>
    </subcellularLocation>
</comment>
<evidence type="ECO:0000256" key="6">
    <source>
        <dbReference type="ARBA" id="ARBA00022989"/>
    </source>
</evidence>
<evidence type="ECO:0000256" key="5">
    <source>
        <dbReference type="ARBA" id="ARBA00022692"/>
    </source>
</evidence>
<keyword evidence="9 10" id="KW-0472">Membrane</keyword>